<proteinExistence type="predicted"/>
<organism evidence="1 2">
    <name type="scientific">Desulfonema ishimotonii</name>
    <dbReference type="NCBI Taxonomy" id="45657"/>
    <lineage>
        <taxon>Bacteria</taxon>
        <taxon>Pseudomonadati</taxon>
        <taxon>Thermodesulfobacteriota</taxon>
        <taxon>Desulfobacteria</taxon>
        <taxon>Desulfobacterales</taxon>
        <taxon>Desulfococcaceae</taxon>
        <taxon>Desulfonema</taxon>
    </lineage>
</organism>
<accession>A0A401FUM4</accession>
<dbReference type="AlphaFoldDB" id="A0A401FUM4"/>
<evidence type="ECO:0000313" key="1">
    <source>
        <dbReference type="EMBL" id="GBC60672.1"/>
    </source>
</evidence>
<dbReference type="EMBL" id="BEXT01000001">
    <property type="protein sequence ID" value="GBC60672.1"/>
    <property type="molecule type" value="Genomic_DNA"/>
</dbReference>
<sequence length="111" mass="12584">MRRTVQAVFPLIIYTRIHHIRARQGERLSHLPGEKGIGPHRVIQKKDRLKAGTVFIAVFQAGVEAVSRISRRFVKQHTVRGFHAVTQCFDSIQAFGRALKHEYDKAAGALK</sequence>
<evidence type="ECO:0000313" key="2">
    <source>
        <dbReference type="Proteomes" id="UP000288096"/>
    </source>
</evidence>
<reference evidence="2" key="1">
    <citation type="submission" date="2017-11" db="EMBL/GenBank/DDBJ databases">
        <authorList>
            <person name="Watanabe M."/>
            <person name="Kojima H."/>
        </authorList>
    </citation>
    <scope>NUCLEOTIDE SEQUENCE [LARGE SCALE GENOMIC DNA]</scope>
    <source>
        <strain evidence="2">Tokyo 01</strain>
    </source>
</reference>
<protein>
    <submittedName>
        <fullName evidence="1">Uncharacterized protein</fullName>
    </submittedName>
</protein>
<reference evidence="2" key="2">
    <citation type="submission" date="2019-01" db="EMBL/GenBank/DDBJ databases">
        <title>Genome sequence of Desulfonema ishimotonii strain Tokyo 01.</title>
        <authorList>
            <person name="Fukui M."/>
        </authorList>
    </citation>
    <scope>NUCLEOTIDE SEQUENCE [LARGE SCALE GENOMIC DNA]</scope>
    <source>
        <strain evidence="2">Tokyo 01</strain>
    </source>
</reference>
<dbReference type="Proteomes" id="UP000288096">
    <property type="component" value="Unassembled WGS sequence"/>
</dbReference>
<name>A0A401FUM4_9BACT</name>
<comment type="caution">
    <text evidence="1">The sequence shown here is derived from an EMBL/GenBank/DDBJ whole genome shotgun (WGS) entry which is preliminary data.</text>
</comment>
<gene>
    <name evidence="1" type="ORF">DENIS_1629</name>
</gene>
<keyword evidence="2" id="KW-1185">Reference proteome</keyword>